<protein>
    <submittedName>
        <fullName evidence="2">Uncharacterized protein</fullName>
    </submittedName>
</protein>
<feature type="transmembrane region" description="Helical" evidence="1">
    <location>
        <begin position="132"/>
        <end position="160"/>
    </location>
</feature>
<evidence type="ECO:0000313" key="3">
    <source>
        <dbReference type="Proteomes" id="UP000326702"/>
    </source>
</evidence>
<name>A0A5P9QCR1_9MICO</name>
<reference evidence="2 3" key="1">
    <citation type="submission" date="2019-10" db="EMBL/GenBank/DDBJ databases">
        <title>Genome sequence of Luteimicrobium xylanilyticum HY-24.</title>
        <authorList>
            <person name="Kim D.Y."/>
            <person name="Park H.-Y."/>
        </authorList>
    </citation>
    <scope>NUCLEOTIDE SEQUENCE [LARGE SCALE GENOMIC DNA]</scope>
    <source>
        <strain evidence="2 3">HY-24</strain>
    </source>
</reference>
<dbReference type="Proteomes" id="UP000326702">
    <property type="component" value="Chromosome"/>
</dbReference>
<dbReference type="RefSeq" id="WP_153022359.1">
    <property type="nucleotide sequence ID" value="NZ_BAABIH010000031.1"/>
</dbReference>
<evidence type="ECO:0000256" key="1">
    <source>
        <dbReference type="SAM" id="Phobius"/>
    </source>
</evidence>
<gene>
    <name evidence="2" type="ORF">KDY119_02425</name>
</gene>
<feature type="transmembrane region" description="Helical" evidence="1">
    <location>
        <begin position="22"/>
        <end position="43"/>
    </location>
</feature>
<proteinExistence type="predicted"/>
<keyword evidence="3" id="KW-1185">Reference proteome</keyword>
<dbReference type="AlphaFoldDB" id="A0A5P9QCR1"/>
<feature type="transmembrane region" description="Helical" evidence="1">
    <location>
        <begin position="72"/>
        <end position="94"/>
    </location>
</feature>
<keyword evidence="1" id="KW-0472">Membrane</keyword>
<sequence>MGTSAPARSGAPAARGPRLWRVVLYAVLCSFVPWALGGLWAVVARAEGGFPLGGGSFAGVDGDRWLEYANDWFIASSYVLPFVAAALIAGWVVVVPQRSRWALALAVTVVVAAVVLLMAFGDGFVHGVGSPFRYGFVALLLSVVTLDLPLCFVLAAWLAVPLRVLAPPPRPLNPWR</sequence>
<accession>A0A5P9QCR1</accession>
<organism evidence="2 3">
    <name type="scientific">Luteimicrobium xylanilyticum</name>
    <dbReference type="NCBI Taxonomy" id="1133546"/>
    <lineage>
        <taxon>Bacteria</taxon>
        <taxon>Bacillati</taxon>
        <taxon>Actinomycetota</taxon>
        <taxon>Actinomycetes</taxon>
        <taxon>Micrococcales</taxon>
        <taxon>Luteimicrobium</taxon>
    </lineage>
</organism>
<keyword evidence="1" id="KW-0812">Transmembrane</keyword>
<keyword evidence="1" id="KW-1133">Transmembrane helix</keyword>
<dbReference type="OrthoDB" id="10005977at2"/>
<evidence type="ECO:0000313" key="2">
    <source>
        <dbReference type="EMBL" id="QFU98900.1"/>
    </source>
</evidence>
<dbReference type="KEGG" id="lxl:KDY119_02425"/>
<dbReference type="EMBL" id="CP045529">
    <property type="protein sequence ID" value="QFU98900.1"/>
    <property type="molecule type" value="Genomic_DNA"/>
</dbReference>
<feature type="transmembrane region" description="Helical" evidence="1">
    <location>
        <begin position="101"/>
        <end position="120"/>
    </location>
</feature>